<evidence type="ECO:0000256" key="5">
    <source>
        <dbReference type="ARBA" id="ARBA00023002"/>
    </source>
</evidence>
<dbReference type="AlphaFoldDB" id="A0A9P4NJT9"/>
<sequence length="359" mass="39095">MPSTMKALRFHGQKDLRLEEIPIPPVDKGKVKVKPSWVGICGTDLHEYLGGPNLCPTSPHPITGEKVPLTFGHEFSGIVEEVGEGVQEYKKGDRIVIQPIIYDNTCGACKAGQINCCYKNGFVGLSGWGGGLADFIVLDQMMIRHLPDNISLEVGALIEPLAVAWHAVTMANLQKGESVLILGGGPIGLAVIQCLRARNAGIIIVSEMAQRRKQFAKEFGADYVLDPTKDDIATRCREICDDQGVHVVFDAAGVQAGLDQAVEAVRARGTIVNIAVWEKDATITPNKFVFKERRWLGIATYVNGDFEAVMEAISDGRMNPKSMITKRIQLNEVEEEGFTALIIDKANQVKILVEMGGGK</sequence>
<dbReference type="InterPro" id="IPR020843">
    <property type="entry name" value="ER"/>
</dbReference>
<evidence type="ECO:0000259" key="7">
    <source>
        <dbReference type="SMART" id="SM00829"/>
    </source>
</evidence>
<dbReference type="CDD" id="cd08233">
    <property type="entry name" value="butanediol_DH_like"/>
    <property type="match status" value="1"/>
</dbReference>
<dbReference type="GO" id="GO:0005737">
    <property type="term" value="C:cytoplasm"/>
    <property type="evidence" value="ECO:0007669"/>
    <property type="project" value="TreeGrafter"/>
</dbReference>
<keyword evidence="4 6" id="KW-0862">Zinc</keyword>
<dbReference type="SMART" id="SM00829">
    <property type="entry name" value="PKS_ER"/>
    <property type="match status" value="1"/>
</dbReference>
<evidence type="ECO:0000256" key="4">
    <source>
        <dbReference type="ARBA" id="ARBA00022833"/>
    </source>
</evidence>
<dbReference type="Pfam" id="PF00107">
    <property type="entry name" value="ADH_zinc_N"/>
    <property type="match status" value="1"/>
</dbReference>
<dbReference type="InterPro" id="IPR002328">
    <property type="entry name" value="ADH_Zn_CS"/>
</dbReference>
<evidence type="ECO:0000256" key="2">
    <source>
        <dbReference type="ARBA" id="ARBA00008072"/>
    </source>
</evidence>
<dbReference type="Gene3D" id="3.90.180.10">
    <property type="entry name" value="Medium-chain alcohol dehydrogenases, catalytic domain"/>
    <property type="match status" value="1"/>
</dbReference>
<evidence type="ECO:0000313" key="8">
    <source>
        <dbReference type="EMBL" id="KAF2424398.1"/>
    </source>
</evidence>
<dbReference type="InterPro" id="IPR011032">
    <property type="entry name" value="GroES-like_sf"/>
</dbReference>
<comment type="cofactor">
    <cofactor evidence="1 6">
        <name>Zn(2+)</name>
        <dbReference type="ChEBI" id="CHEBI:29105"/>
    </cofactor>
</comment>
<dbReference type="PROSITE" id="PS00059">
    <property type="entry name" value="ADH_ZINC"/>
    <property type="match status" value="1"/>
</dbReference>
<evidence type="ECO:0000256" key="1">
    <source>
        <dbReference type="ARBA" id="ARBA00001947"/>
    </source>
</evidence>
<dbReference type="OrthoDB" id="3941538at2759"/>
<dbReference type="EMBL" id="MU007075">
    <property type="protein sequence ID" value="KAF2424398.1"/>
    <property type="molecule type" value="Genomic_DNA"/>
</dbReference>
<reference evidence="8" key="1">
    <citation type="journal article" date="2020" name="Stud. Mycol.">
        <title>101 Dothideomycetes genomes: a test case for predicting lifestyles and emergence of pathogens.</title>
        <authorList>
            <person name="Haridas S."/>
            <person name="Albert R."/>
            <person name="Binder M."/>
            <person name="Bloem J."/>
            <person name="Labutti K."/>
            <person name="Salamov A."/>
            <person name="Andreopoulos B."/>
            <person name="Baker S."/>
            <person name="Barry K."/>
            <person name="Bills G."/>
            <person name="Bluhm B."/>
            <person name="Cannon C."/>
            <person name="Castanera R."/>
            <person name="Culley D."/>
            <person name="Daum C."/>
            <person name="Ezra D."/>
            <person name="Gonzalez J."/>
            <person name="Henrissat B."/>
            <person name="Kuo A."/>
            <person name="Liang C."/>
            <person name="Lipzen A."/>
            <person name="Lutzoni F."/>
            <person name="Magnuson J."/>
            <person name="Mondo S."/>
            <person name="Nolan M."/>
            <person name="Ohm R."/>
            <person name="Pangilinan J."/>
            <person name="Park H.-J."/>
            <person name="Ramirez L."/>
            <person name="Alfaro M."/>
            <person name="Sun H."/>
            <person name="Tritt A."/>
            <person name="Yoshinaga Y."/>
            <person name="Zwiers L.-H."/>
            <person name="Turgeon B."/>
            <person name="Goodwin S."/>
            <person name="Spatafora J."/>
            <person name="Crous P."/>
            <person name="Grigoriev I."/>
        </authorList>
    </citation>
    <scope>NUCLEOTIDE SEQUENCE</scope>
    <source>
        <strain evidence="8">CBS 130266</strain>
    </source>
</reference>
<evidence type="ECO:0000256" key="3">
    <source>
        <dbReference type="ARBA" id="ARBA00022723"/>
    </source>
</evidence>
<proteinExistence type="inferred from homology"/>
<name>A0A9P4NJT9_9PEZI</name>
<accession>A0A9P4NJT9</accession>
<protein>
    <recommendedName>
        <fullName evidence="7">Enoyl reductase (ER) domain-containing protein</fullName>
    </recommendedName>
</protein>
<comment type="caution">
    <text evidence="8">The sequence shown here is derived from an EMBL/GenBank/DDBJ whole genome shotgun (WGS) entry which is preliminary data.</text>
</comment>
<dbReference type="GO" id="GO:0008270">
    <property type="term" value="F:zinc ion binding"/>
    <property type="evidence" value="ECO:0007669"/>
    <property type="project" value="InterPro"/>
</dbReference>
<dbReference type="InterPro" id="IPR013154">
    <property type="entry name" value="ADH-like_N"/>
</dbReference>
<dbReference type="SUPFAM" id="SSF51735">
    <property type="entry name" value="NAD(P)-binding Rossmann-fold domains"/>
    <property type="match status" value="1"/>
</dbReference>
<feature type="domain" description="Enoyl reductase (ER)" evidence="7">
    <location>
        <begin position="12"/>
        <end position="324"/>
    </location>
</feature>
<dbReference type="GO" id="GO:0000721">
    <property type="term" value="F:(R,R)-butanediol dehydrogenase activity"/>
    <property type="evidence" value="ECO:0007669"/>
    <property type="project" value="TreeGrafter"/>
</dbReference>
<comment type="similarity">
    <text evidence="2 6">Belongs to the zinc-containing alcohol dehydrogenase family.</text>
</comment>
<dbReference type="Gene3D" id="3.40.50.720">
    <property type="entry name" value="NAD(P)-binding Rossmann-like Domain"/>
    <property type="match status" value="1"/>
</dbReference>
<dbReference type="PANTHER" id="PTHR43161">
    <property type="entry name" value="SORBITOL DEHYDROGENASE"/>
    <property type="match status" value="1"/>
</dbReference>
<keyword evidence="9" id="KW-1185">Reference proteome</keyword>
<dbReference type="InterPro" id="IPR036291">
    <property type="entry name" value="NAD(P)-bd_dom_sf"/>
</dbReference>
<keyword evidence="3 6" id="KW-0479">Metal-binding</keyword>
<evidence type="ECO:0000256" key="6">
    <source>
        <dbReference type="RuleBase" id="RU361277"/>
    </source>
</evidence>
<dbReference type="SUPFAM" id="SSF50129">
    <property type="entry name" value="GroES-like"/>
    <property type="match status" value="1"/>
</dbReference>
<evidence type="ECO:0000313" key="9">
    <source>
        <dbReference type="Proteomes" id="UP000800235"/>
    </source>
</evidence>
<dbReference type="Pfam" id="PF08240">
    <property type="entry name" value="ADH_N"/>
    <property type="match status" value="1"/>
</dbReference>
<keyword evidence="5" id="KW-0560">Oxidoreductase</keyword>
<organism evidence="8 9">
    <name type="scientific">Tothia fuscella</name>
    <dbReference type="NCBI Taxonomy" id="1048955"/>
    <lineage>
        <taxon>Eukaryota</taxon>
        <taxon>Fungi</taxon>
        <taxon>Dikarya</taxon>
        <taxon>Ascomycota</taxon>
        <taxon>Pezizomycotina</taxon>
        <taxon>Dothideomycetes</taxon>
        <taxon>Pleosporomycetidae</taxon>
        <taxon>Venturiales</taxon>
        <taxon>Cylindrosympodiaceae</taxon>
        <taxon>Tothia</taxon>
    </lineage>
</organism>
<dbReference type="GO" id="GO:0034079">
    <property type="term" value="P:butanediol biosynthetic process"/>
    <property type="evidence" value="ECO:0007669"/>
    <property type="project" value="TreeGrafter"/>
</dbReference>
<gene>
    <name evidence="8" type="ORF">EJ08DRAFT_689569</name>
</gene>
<dbReference type="Proteomes" id="UP000800235">
    <property type="component" value="Unassembled WGS sequence"/>
</dbReference>
<dbReference type="PANTHER" id="PTHR43161:SF23">
    <property type="entry name" value="(R,R)-BUTANEDIOL DEHYDROGENASE-RELATED"/>
    <property type="match status" value="1"/>
</dbReference>
<dbReference type="InterPro" id="IPR013149">
    <property type="entry name" value="ADH-like_C"/>
</dbReference>